<dbReference type="SUPFAM" id="SSF47384">
    <property type="entry name" value="Homodimeric domain of signal transducing histidine kinase"/>
    <property type="match status" value="1"/>
</dbReference>
<dbReference type="CDD" id="cd16922">
    <property type="entry name" value="HATPase_EvgS-ArcB-TorS-like"/>
    <property type="match status" value="1"/>
</dbReference>
<dbReference type="SUPFAM" id="SSF55781">
    <property type="entry name" value="GAF domain-like"/>
    <property type="match status" value="2"/>
</dbReference>
<dbReference type="PANTHER" id="PTHR43047">
    <property type="entry name" value="TWO-COMPONENT HISTIDINE PROTEIN KINASE"/>
    <property type="match status" value="1"/>
</dbReference>
<dbReference type="SUPFAM" id="SSF55785">
    <property type="entry name" value="PYP-like sensor domain (PAS domain)"/>
    <property type="match status" value="1"/>
</dbReference>
<keyword evidence="4" id="KW-0597">Phosphoprotein</keyword>
<dbReference type="FunFam" id="1.10.287.130:FF:000038">
    <property type="entry name" value="Sensory transduction histidine kinase"/>
    <property type="match status" value="1"/>
</dbReference>
<accession>A0AAE4ZC97</accession>
<dbReference type="InterPro" id="IPR029016">
    <property type="entry name" value="GAF-like_dom_sf"/>
</dbReference>
<protein>
    <recommendedName>
        <fullName evidence="3">histidine kinase</fullName>
        <ecNumber evidence="3">2.7.13.3</ecNumber>
    </recommendedName>
</protein>
<sequence>MSAKRSTQMTRPQRQRGLARRQAALLRLSTEIASAHDEAEVYQSVVNGLHDEALGYNFLGIFLLDEETGDRVLQASIGWPDIQDDWRVHPGEGLSERAIKDGKLHYTPDVRRESQYLPSLASGSEVDVPLRIDDRTIGVLVVESSEPNAFGADDFEILTAAANQASIAIGRARLLAEERQRADEHKALLDTISDLSSELELSRVLQAVLERAVTLLNVTGGEVAIFEEEKGELQVVASQNIGKDSTGTRLKLGEGAMGAVAVTHEPLIIPSYHEWLGRSTKYADVTVHSVMAAPLLIGRRLVGAIATVHSDPERVFGPEDLRLLNLFAPQAAIAVENARLYTEAQRQKQYFEDLVLNSPVAIVTLDLQHRIVSCNPGFEQLFGYEREDVIGEELDPLITTEATRKEAVAYTVEARDRPVRGMGRRRRKDGTPVDVEILAVPVIVDGERVSILALYHDITELLEARREAEAANSAKSHFLASMSHELRTPLNAIIGYSEMLQEEVQDLGHLELTDDLEKIRTAGRHLLSLINDILDLSKIEAGKMELHLESFDVRAMIEDVTTTARPLVEKNRNQLQVRTDPELGSMYSDLTKVRQMLLNLLSNASKFTEGGTIELTVERTSESNGPTMMSFSVSDTGIGMTPEQMDKLFEAFSQAEASTTSKYGGTGLGLAITRHFCEMMGGDVHVESGPGQGSTFTIELPVTAAKRTGATS</sequence>
<dbReference type="InterPro" id="IPR003661">
    <property type="entry name" value="HisK_dim/P_dom"/>
</dbReference>
<dbReference type="Pfam" id="PF13492">
    <property type="entry name" value="GAF_3"/>
    <property type="match status" value="1"/>
</dbReference>
<dbReference type="CDD" id="cd00082">
    <property type="entry name" value="HisKA"/>
    <property type="match status" value="1"/>
</dbReference>
<comment type="subcellular location">
    <subcellularLocation>
        <location evidence="2">Membrane</location>
    </subcellularLocation>
</comment>
<dbReference type="Pfam" id="PF00512">
    <property type="entry name" value="HisKA"/>
    <property type="match status" value="1"/>
</dbReference>
<evidence type="ECO:0000256" key="2">
    <source>
        <dbReference type="ARBA" id="ARBA00004370"/>
    </source>
</evidence>
<dbReference type="InterPro" id="IPR036890">
    <property type="entry name" value="HATPase_C_sf"/>
</dbReference>
<dbReference type="Gene3D" id="3.30.450.20">
    <property type="entry name" value="PAS domain"/>
    <property type="match status" value="1"/>
</dbReference>
<evidence type="ECO:0000256" key="7">
    <source>
        <dbReference type="ARBA" id="ARBA00022777"/>
    </source>
</evidence>
<name>A0AAE4ZC97_9BACT</name>
<dbReference type="InterPro" id="IPR035965">
    <property type="entry name" value="PAS-like_dom_sf"/>
</dbReference>
<dbReference type="EMBL" id="JAACAK010000049">
    <property type="protein sequence ID" value="NIR74950.1"/>
    <property type="molecule type" value="Genomic_DNA"/>
</dbReference>
<evidence type="ECO:0000256" key="8">
    <source>
        <dbReference type="ARBA" id="ARBA00022840"/>
    </source>
</evidence>
<dbReference type="CDD" id="cd00130">
    <property type="entry name" value="PAS"/>
    <property type="match status" value="1"/>
</dbReference>
<dbReference type="Pfam" id="PF02518">
    <property type="entry name" value="HATPase_c"/>
    <property type="match status" value="1"/>
</dbReference>
<evidence type="ECO:0000256" key="6">
    <source>
        <dbReference type="ARBA" id="ARBA00022741"/>
    </source>
</evidence>
<dbReference type="GO" id="GO:0000155">
    <property type="term" value="F:phosphorelay sensor kinase activity"/>
    <property type="evidence" value="ECO:0007669"/>
    <property type="project" value="InterPro"/>
</dbReference>
<keyword evidence="10" id="KW-0472">Membrane</keyword>
<dbReference type="InterPro" id="IPR004358">
    <property type="entry name" value="Sig_transdc_His_kin-like_C"/>
</dbReference>
<comment type="caution">
    <text evidence="14">The sequence shown here is derived from an EMBL/GenBank/DDBJ whole genome shotgun (WGS) entry which is preliminary data.</text>
</comment>
<evidence type="ECO:0000256" key="5">
    <source>
        <dbReference type="ARBA" id="ARBA00022679"/>
    </source>
</evidence>
<dbReference type="PROSITE" id="PS50109">
    <property type="entry name" value="HIS_KIN"/>
    <property type="match status" value="1"/>
</dbReference>
<evidence type="ECO:0000256" key="11">
    <source>
        <dbReference type="ARBA" id="ARBA00023306"/>
    </source>
</evidence>
<dbReference type="PROSITE" id="PS50112">
    <property type="entry name" value="PAS"/>
    <property type="match status" value="1"/>
</dbReference>
<dbReference type="Gene3D" id="3.30.450.40">
    <property type="match status" value="2"/>
</dbReference>
<dbReference type="InterPro" id="IPR003594">
    <property type="entry name" value="HATPase_dom"/>
</dbReference>
<evidence type="ECO:0000256" key="4">
    <source>
        <dbReference type="ARBA" id="ARBA00022553"/>
    </source>
</evidence>
<dbReference type="InterPro" id="IPR000014">
    <property type="entry name" value="PAS"/>
</dbReference>
<dbReference type="Proteomes" id="UP000702544">
    <property type="component" value="Unassembled WGS sequence"/>
</dbReference>
<dbReference type="EC" id="2.7.13.3" evidence="3"/>
<evidence type="ECO:0000256" key="10">
    <source>
        <dbReference type="ARBA" id="ARBA00023136"/>
    </source>
</evidence>
<dbReference type="GO" id="GO:0005886">
    <property type="term" value="C:plasma membrane"/>
    <property type="evidence" value="ECO:0007669"/>
    <property type="project" value="TreeGrafter"/>
</dbReference>
<dbReference type="SMART" id="SM00387">
    <property type="entry name" value="HATPase_c"/>
    <property type="match status" value="1"/>
</dbReference>
<dbReference type="Pfam" id="PF13185">
    <property type="entry name" value="GAF_2"/>
    <property type="match status" value="1"/>
</dbReference>
<dbReference type="SMART" id="SM00091">
    <property type="entry name" value="PAS"/>
    <property type="match status" value="1"/>
</dbReference>
<feature type="domain" description="PAS" evidence="13">
    <location>
        <begin position="347"/>
        <end position="394"/>
    </location>
</feature>
<dbReference type="Gene3D" id="1.10.287.130">
    <property type="match status" value="1"/>
</dbReference>
<dbReference type="Pfam" id="PF13426">
    <property type="entry name" value="PAS_9"/>
    <property type="match status" value="1"/>
</dbReference>
<dbReference type="SUPFAM" id="SSF55874">
    <property type="entry name" value="ATPase domain of HSP90 chaperone/DNA topoisomerase II/histidine kinase"/>
    <property type="match status" value="1"/>
</dbReference>
<keyword evidence="11" id="KW-0131">Cell cycle</keyword>
<evidence type="ECO:0000313" key="14">
    <source>
        <dbReference type="EMBL" id="NIR74950.1"/>
    </source>
</evidence>
<dbReference type="NCBIfam" id="TIGR00229">
    <property type="entry name" value="sensory_box"/>
    <property type="match status" value="1"/>
</dbReference>
<evidence type="ECO:0000313" key="15">
    <source>
        <dbReference type="Proteomes" id="UP000702544"/>
    </source>
</evidence>
<dbReference type="GO" id="GO:0009927">
    <property type="term" value="F:histidine phosphotransfer kinase activity"/>
    <property type="evidence" value="ECO:0007669"/>
    <property type="project" value="TreeGrafter"/>
</dbReference>
<dbReference type="SMART" id="SM00388">
    <property type="entry name" value="HisKA"/>
    <property type="match status" value="1"/>
</dbReference>
<comment type="catalytic activity">
    <reaction evidence="1">
        <text>ATP + protein L-histidine = ADP + protein N-phospho-L-histidine.</text>
        <dbReference type="EC" id="2.7.13.3"/>
    </reaction>
</comment>
<proteinExistence type="predicted"/>
<dbReference type="InterPro" id="IPR003018">
    <property type="entry name" value="GAF"/>
</dbReference>
<dbReference type="PANTHER" id="PTHR43047:SF63">
    <property type="entry name" value="HISTIDINE KINASE"/>
    <property type="match status" value="1"/>
</dbReference>
<reference evidence="14 15" key="1">
    <citation type="submission" date="2020-01" db="EMBL/GenBank/DDBJ databases">
        <title>Genomes assembled from Gulf of Kutch pelagic sediment metagenomes.</title>
        <authorList>
            <person name="Chandrashekar M."/>
            <person name="Mahajan M.S."/>
            <person name="Dave K.J."/>
            <person name="Vatsa P."/>
            <person name="Nathani N.M."/>
        </authorList>
    </citation>
    <scope>NUCLEOTIDE SEQUENCE [LARGE SCALE GENOMIC DNA]</scope>
    <source>
        <strain evidence="14">KS3-K002</strain>
    </source>
</reference>
<organism evidence="14 15">
    <name type="scientific">Candidatus Kutchimonas denitrificans</name>
    <dbReference type="NCBI Taxonomy" id="3056748"/>
    <lineage>
        <taxon>Bacteria</taxon>
        <taxon>Pseudomonadati</taxon>
        <taxon>Gemmatimonadota</taxon>
        <taxon>Gemmatimonadia</taxon>
        <taxon>Candidatus Palauibacterales</taxon>
        <taxon>Candidatus Palauibacteraceae</taxon>
        <taxon>Candidatus Kutchimonas</taxon>
    </lineage>
</organism>
<keyword evidence="6" id="KW-0547">Nucleotide-binding</keyword>
<feature type="domain" description="Histidine kinase" evidence="12">
    <location>
        <begin position="481"/>
        <end position="704"/>
    </location>
</feature>
<evidence type="ECO:0000256" key="1">
    <source>
        <dbReference type="ARBA" id="ARBA00000085"/>
    </source>
</evidence>
<evidence type="ECO:0000256" key="9">
    <source>
        <dbReference type="ARBA" id="ARBA00023012"/>
    </source>
</evidence>
<keyword evidence="9" id="KW-0902">Two-component regulatory system</keyword>
<dbReference type="PRINTS" id="PR00344">
    <property type="entry name" value="BCTRLSENSOR"/>
</dbReference>
<dbReference type="InterPro" id="IPR005467">
    <property type="entry name" value="His_kinase_dom"/>
</dbReference>
<dbReference type="Gene3D" id="3.30.565.10">
    <property type="entry name" value="Histidine kinase-like ATPase, C-terminal domain"/>
    <property type="match status" value="1"/>
</dbReference>
<keyword evidence="8" id="KW-0067">ATP-binding</keyword>
<keyword evidence="7" id="KW-0418">Kinase</keyword>
<gene>
    <name evidence="14" type="ORF">GWO12_07520</name>
</gene>
<dbReference type="SMART" id="SM00065">
    <property type="entry name" value="GAF"/>
    <property type="match status" value="2"/>
</dbReference>
<dbReference type="FunFam" id="3.30.565.10:FF:000010">
    <property type="entry name" value="Sensor histidine kinase RcsC"/>
    <property type="match status" value="1"/>
</dbReference>
<evidence type="ECO:0000259" key="12">
    <source>
        <dbReference type="PROSITE" id="PS50109"/>
    </source>
</evidence>
<dbReference type="AlphaFoldDB" id="A0AAE4ZC97"/>
<evidence type="ECO:0000256" key="3">
    <source>
        <dbReference type="ARBA" id="ARBA00012438"/>
    </source>
</evidence>
<evidence type="ECO:0000259" key="13">
    <source>
        <dbReference type="PROSITE" id="PS50112"/>
    </source>
</evidence>
<keyword evidence="5" id="KW-0808">Transferase</keyword>
<dbReference type="GO" id="GO:0005524">
    <property type="term" value="F:ATP binding"/>
    <property type="evidence" value="ECO:0007669"/>
    <property type="project" value="UniProtKB-KW"/>
</dbReference>
<dbReference type="InterPro" id="IPR036097">
    <property type="entry name" value="HisK_dim/P_sf"/>
</dbReference>